<gene>
    <name evidence="3" type="ORF">J1792_01065</name>
</gene>
<dbReference type="PANTHER" id="PTHR48107">
    <property type="entry name" value="NADPH-DEPENDENT ALDEHYDE REDUCTASE-LIKE PROTEIN, CHLOROPLASTIC-RELATED"/>
    <property type="match status" value="1"/>
</dbReference>
<evidence type="ECO:0000313" key="4">
    <source>
        <dbReference type="Proteomes" id="UP000664781"/>
    </source>
</evidence>
<evidence type="ECO:0000256" key="2">
    <source>
        <dbReference type="ARBA" id="ARBA00023002"/>
    </source>
</evidence>
<dbReference type="RefSeq" id="WP_086566582.1">
    <property type="nucleotide sequence ID" value="NZ_JAFMOF010000001.1"/>
</dbReference>
<dbReference type="EMBL" id="JAFMOF010000001">
    <property type="protein sequence ID" value="MBO0651441.1"/>
    <property type="molecule type" value="Genomic_DNA"/>
</dbReference>
<dbReference type="Proteomes" id="UP000664781">
    <property type="component" value="Unassembled WGS sequence"/>
</dbReference>
<organism evidence="3 4">
    <name type="scientific">Streptomyces triculaminicus</name>
    <dbReference type="NCBI Taxonomy" id="2816232"/>
    <lineage>
        <taxon>Bacteria</taxon>
        <taxon>Bacillati</taxon>
        <taxon>Actinomycetota</taxon>
        <taxon>Actinomycetes</taxon>
        <taxon>Kitasatosporales</taxon>
        <taxon>Streptomycetaceae</taxon>
        <taxon>Streptomyces</taxon>
    </lineage>
</organism>
<evidence type="ECO:0000256" key="1">
    <source>
        <dbReference type="ARBA" id="ARBA00006484"/>
    </source>
</evidence>
<protein>
    <submittedName>
        <fullName evidence="3">SDR family oxidoreductase</fullName>
    </submittedName>
</protein>
<proteinExistence type="inferred from homology"/>
<accession>A0A939FIK5</accession>
<dbReference type="Gene3D" id="3.40.50.720">
    <property type="entry name" value="NAD(P)-binding Rossmann-like Domain"/>
    <property type="match status" value="1"/>
</dbReference>
<dbReference type="AlphaFoldDB" id="A0A939FIK5"/>
<reference evidence="3" key="1">
    <citation type="submission" date="2021-03" db="EMBL/GenBank/DDBJ databases">
        <title>Streptomyces strains.</title>
        <authorList>
            <person name="Lund M.B."/>
            <person name="Toerring T."/>
        </authorList>
    </citation>
    <scope>NUCLEOTIDE SEQUENCE</scope>
    <source>
        <strain evidence="3">JCM 4242</strain>
    </source>
</reference>
<dbReference type="InterPro" id="IPR036291">
    <property type="entry name" value="NAD(P)-bd_dom_sf"/>
</dbReference>
<keyword evidence="4" id="KW-1185">Reference proteome</keyword>
<comment type="caution">
    <text evidence="3">The sequence shown here is derived from an EMBL/GenBank/DDBJ whole genome shotgun (WGS) entry which is preliminary data.</text>
</comment>
<comment type="similarity">
    <text evidence="1">Belongs to the short-chain dehydrogenases/reductases (SDR) family.</text>
</comment>
<name>A0A939FIK5_9ACTN</name>
<keyword evidence="2" id="KW-0560">Oxidoreductase</keyword>
<dbReference type="Pfam" id="PF13561">
    <property type="entry name" value="adh_short_C2"/>
    <property type="match status" value="1"/>
</dbReference>
<evidence type="ECO:0000313" key="3">
    <source>
        <dbReference type="EMBL" id="MBO0651441.1"/>
    </source>
</evidence>
<sequence>MIIVTADGLGIGAAVAQRAAGLGHSVCVGYLHHRRRADALVRTVRDAGRQALAVRADTSEECDVERLFDTATATLGPVTGVVNHACATGLPARIGDLSIEQADAAYRSVLRSVLLCTREAAHRMSVSRGGAGGAVVNVSSLDARTGGGFLSVHGAALHAAVHAHTRGAAQELAAEGIRVNAVAPGVIENGRGGTGGASGSACPPWHDVPLGRAGKPGEVAEAVWFLLSDASSYTTGAVLEVGGGR</sequence>
<dbReference type="SUPFAM" id="SSF51735">
    <property type="entry name" value="NAD(P)-binding Rossmann-fold domains"/>
    <property type="match status" value="1"/>
</dbReference>
<dbReference type="PRINTS" id="PR00081">
    <property type="entry name" value="GDHRDH"/>
</dbReference>
<dbReference type="GO" id="GO:0016614">
    <property type="term" value="F:oxidoreductase activity, acting on CH-OH group of donors"/>
    <property type="evidence" value="ECO:0007669"/>
    <property type="project" value="UniProtKB-ARBA"/>
</dbReference>
<dbReference type="InterPro" id="IPR002347">
    <property type="entry name" value="SDR_fam"/>
</dbReference>
<dbReference type="PANTHER" id="PTHR48107:SF7">
    <property type="entry name" value="RE15974P"/>
    <property type="match status" value="1"/>
</dbReference>